<evidence type="ECO:0000256" key="11">
    <source>
        <dbReference type="RuleBase" id="RU004504"/>
    </source>
</evidence>
<keyword evidence="4 13" id="KW-0808">Transferase</keyword>
<evidence type="ECO:0000256" key="2">
    <source>
        <dbReference type="ARBA" id="ARBA00006490"/>
    </source>
</evidence>
<evidence type="ECO:0000256" key="8">
    <source>
        <dbReference type="ARBA" id="ARBA00023004"/>
    </source>
</evidence>
<feature type="domain" description="Aminotransferase class V" evidence="12">
    <location>
        <begin position="6"/>
        <end position="368"/>
    </location>
</feature>
<evidence type="ECO:0000256" key="5">
    <source>
        <dbReference type="ARBA" id="ARBA00022714"/>
    </source>
</evidence>
<dbReference type="FunFam" id="3.40.640.10:FF:000003">
    <property type="entry name" value="Cysteine desulfurase IscS"/>
    <property type="match status" value="1"/>
</dbReference>
<evidence type="ECO:0000313" key="13">
    <source>
        <dbReference type="EMBL" id="PZP48095.1"/>
    </source>
</evidence>
<dbReference type="InterPro" id="IPR016454">
    <property type="entry name" value="Cysteine_dSase"/>
</dbReference>
<dbReference type="Gene3D" id="1.10.260.50">
    <property type="match status" value="1"/>
</dbReference>
<dbReference type="Proteomes" id="UP000249645">
    <property type="component" value="Unassembled WGS sequence"/>
</dbReference>
<evidence type="ECO:0000313" key="14">
    <source>
        <dbReference type="Proteomes" id="UP000249645"/>
    </source>
</evidence>
<dbReference type="NCBIfam" id="NF002806">
    <property type="entry name" value="PRK02948.1"/>
    <property type="match status" value="1"/>
</dbReference>
<dbReference type="Gene3D" id="3.90.1150.10">
    <property type="entry name" value="Aspartate Aminotransferase, domain 1"/>
    <property type="match status" value="1"/>
</dbReference>
<evidence type="ECO:0000256" key="7">
    <source>
        <dbReference type="ARBA" id="ARBA00022898"/>
    </source>
</evidence>
<proteinExistence type="inferred from homology"/>
<dbReference type="AlphaFoldDB" id="A0A2W5EVV2"/>
<dbReference type="InterPro" id="IPR015424">
    <property type="entry name" value="PyrdxlP-dep_Trfase"/>
</dbReference>
<dbReference type="PANTHER" id="PTHR11601">
    <property type="entry name" value="CYSTEINE DESULFURYLASE FAMILY MEMBER"/>
    <property type="match status" value="1"/>
</dbReference>
<dbReference type="EMBL" id="QFOI01000171">
    <property type="protein sequence ID" value="PZP48095.1"/>
    <property type="molecule type" value="Genomic_DNA"/>
</dbReference>
<keyword evidence="6" id="KW-0479">Metal-binding</keyword>
<comment type="cofactor">
    <cofactor evidence="1 11">
        <name>pyridoxal 5'-phosphate</name>
        <dbReference type="ChEBI" id="CHEBI:597326"/>
    </cofactor>
</comment>
<comment type="catalytic activity">
    <reaction evidence="10">
        <text>(sulfur carrier)-H + L-cysteine = (sulfur carrier)-SH + L-alanine</text>
        <dbReference type="Rhea" id="RHEA:43892"/>
        <dbReference type="Rhea" id="RHEA-COMP:14737"/>
        <dbReference type="Rhea" id="RHEA-COMP:14739"/>
        <dbReference type="ChEBI" id="CHEBI:29917"/>
        <dbReference type="ChEBI" id="CHEBI:35235"/>
        <dbReference type="ChEBI" id="CHEBI:57972"/>
        <dbReference type="ChEBI" id="CHEBI:64428"/>
        <dbReference type="EC" id="2.8.1.7"/>
    </reaction>
</comment>
<organism evidence="13 14">
    <name type="scientific">Pseudopedobacter saltans</name>
    <dbReference type="NCBI Taxonomy" id="151895"/>
    <lineage>
        <taxon>Bacteria</taxon>
        <taxon>Pseudomonadati</taxon>
        <taxon>Bacteroidota</taxon>
        <taxon>Sphingobacteriia</taxon>
        <taxon>Sphingobacteriales</taxon>
        <taxon>Sphingobacteriaceae</taxon>
        <taxon>Pseudopedobacter</taxon>
    </lineage>
</organism>
<dbReference type="GO" id="GO:0031071">
    <property type="term" value="F:cysteine desulfurase activity"/>
    <property type="evidence" value="ECO:0007669"/>
    <property type="project" value="UniProtKB-EC"/>
</dbReference>
<dbReference type="EC" id="2.8.1.7" evidence="3"/>
<comment type="similarity">
    <text evidence="2">Belongs to the class-V pyridoxal-phosphate-dependent aminotransferase family. NifS/IscS subfamily.</text>
</comment>
<dbReference type="PIRSF" id="PIRSF005572">
    <property type="entry name" value="NifS"/>
    <property type="match status" value="1"/>
</dbReference>
<dbReference type="InterPro" id="IPR020578">
    <property type="entry name" value="Aminotrans_V_PyrdxlP_BS"/>
</dbReference>
<evidence type="ECO:0000256" key="3">
    <source>
        <dbReference type="ARBA" id="ARBA00012239"/>
    </source>
</evidence>
<dbReference type="GO" id="GO:0046872">
    <property type="term" value="F:metal ion binding"/>
    <property type="evidence" value="ECO:0007669"/>
    <property type="project" value="UniProtKB-KW"/>
</dbReference>
<dbReference type="SUPFAM" id="SSF53383">
    <property type="entry name" value="PLP-dependent transferases"/>
    <property type="match status" value="1"/>
</dbReference>
<gene>
    <name evidence="13" type="ORF">DI598_10330</name>
</gene>
<evidence type="ECO:0000256" key="6">
    <source>
        <dbReference type="ARBA" id="ARBA00022723"/>
    </source>
</evidence>
<reference evidence="13 14" key="1">
    <citation type="submission" date="2017-11" db="EMBL/GenBank/DDBJ databases">
        <title>Infants hospitalized years apart are colonized by the same room-sourced microbial strains.</title>
        <authorList>
            <person name="Brooks B."/>
            <person name="Olm M.R."/>
            <person name="Firek B.A."/>
            <person name="Baker R."/>
            <person name="Thomas B.C."/>
            <person name="Morowitz M.J."/>
            <person name="Banfield J.F."/>
        </authorList>
    </citation>
    <scope>NUCLEOTIDE SEQUENCE [LARGE SCALE GENOMIC DNA]</scope>
    <source>
        <strain evidence="13">S2_009_000_R2_76</strain>
    </source>
</reference>
<keyword evidence="8" id="KW-0408">Iron</keyword>
<dbReference type="Pfam" id="PF00266">
    <property type="entry name" value="Aminotran_5"/>
    <property type="match status" value="1"/>
</dbReference>
<dbReference type="InterPro" id="IPR015422">
    <property type="entry name" value="PyrdxlP-dep_Trfase_small"/>
</dbReference>
<dbReference type="PROSITE" id="PS00595">
    <property type="entry name" value="AA_TRANSFER_CLASS_5"/>
    <property type="match status" value="1"/>
</dbReference>
<keyword evidence="7" id="KW-0663">Pyridoxal phosphate</keyword>
<evidence type="ECO:0000256" key="4">
    <source>
        <dbReference type="ARBA" id="ARBA00022679"/>
    </source>
</evidence>
<sequence>MISLPIYLDNSATTPPDPLVVDAMLPYLYKHYGNAASLQHSYGWAASEAVNVAREQVAALIHAEPQEIVFTSGSTESINLAIKGCMEAYHRKGNHLITVSTEHKAVLDTCEHLEKQGVAVTYLSVDENGQIDLAALENAIRPETVMMAIMYANNETGIIQDIPAIGKIAKNNKVIFFCDATQAVGKVKVNVLEDNIDMLSLSAHKIYGPKGVGALYVRRKNPRVTLIEQMNGGGHERHMRSGTSNVPSIVGLGKACELAIQKMEEESLLLTKMRDQLEVAILENIGNTHVNGIGLRLPHISNISFMEPISSQLLSAFRSTLAVSAGSACTSASNDPSYVLMAMGLGEQRAKSAIRFSLGRFTTKEEIDFAIQFLLQTIPSLRMEEF</sequence>
<dbReference type="GO" id="GO:0051537">
    <property type="term" value="F:2 iron, 2 sulfur cluster binding"/>
    <property type="evidence" value="ECO:0007669"/>
    <property type="project" value="UniProtKB-KW"/>
</dbReference>
<dbReference type="PANTHER" id="PTHR11601:SF34">
    <property type="entry name" value="CYSTEINE DESULFURASE"/>
    <property type="match status" value="1"/>
</dbReference>
<evidence type="ECO:0000256" key="10">
    <source>
        <dbReference type="ARBA" id="ARBA00050776"/>
    </source>
</evidence>
<evidence type="ECO:0000256" key="1">
    <source>
        <dbReference type="ARBA" id="ARBA00001933"/>
    </source>
</evidence>
<evidence type="ECO:0000259" key="12">
    <source>
        <dbReference type="Pfam" id="PF00266"/>
    </source>
</evidence>
<name>A0A2W5EVV2_9SPHI</name>
<protein>
    <recommendedName>
        <fullName evidence="3">cysteine desulfurase</fullName>
        <ecNumber evidence="3">2.8.1.7</ecNumber>
    </recommendedName>
</protein>
<accession>A0A2W5EVV2</accession>
<evidence type="ECO:0000256" key="9">
    <source>
        <dbReference type="ARBA" id="ARBA00023014"/>
    </source>
</evidence>
<comment type="caution">
    <text evidence="13">The sequence shown here is derived from an EMBL/GenBank/DDBJ whole genome shotgun (WGS) entry which is preliminary data.</text>
</comment>
<keyword evidence="5" id="KW-0001">2Fe-2S</keyword>
<dbReference type="InterPro" id="IPR015421">
    <property type="entry name" value="PyrdxlP-dep_Trfase_major"/>
</dbReference>
<dbReference type="InterPro" id="IPR000192">
    <property type="entry name" value="Aminotrans_V_dom"/>
</dbReference>
<keyword evidence="9" id="KW-0411">Iron-sulfur</keyword>
<dbReference type="Gene3D" id="3.40.640.10">
    <property type="entry name" value="Type I PLP-dependent aspartate aminotransferase-like (Major domain)"/>
    <property type="match status" value="1"/>
</dbReference>